<organism evidence="2 3">
    <name type="scientific">Labeo rohita</name>
    <name type="common">Indian major carp</name>
    <name type="synonym">Cyprinus rohita</name>
    <dbReference type="NCBI Taxonomy" id="84645"/>
    <lineage>
        <taxon>Eukaryota</taxon>
        <taxon>Metazoa</taxon>
        <taxon>Chordata</taxon>
        <taxon>Craniata</taxon>
        <taxon>Vertebrata</taxon>
        <taxon>Euteleostomi</taxon>
        <taxon>Actinopterygii</taxon>
        <taxon>Neopterygii</taxon>
        <taxon>Teleostei</taxon>
        <taxon>Ostariophysi</taxon>
        <taxon>Cypriniformes</taxon>
        <taxon>Cyprinidae</taxon>
        <taxon>Labeoninae</taxon>
        <taxon>Labeonini</taxon>
        <taxon>Labeo</taxon>
    </lineage>
</organism>
<comment type="caution">
    <text evidence="2">The sequence shown here is derived from an EMBL/GenBank/DDBJ whole genome shotgun (WGS) entry which is preliminary data.</text>
</comment>
<protein>
    <submittedName>
        <fullName evidence="2">Bacteriophage adsorption protein A</fullName>
    </submittedName>
</protein>
<evidence type="ECO:0000313" key="3">
    <source>
        <dbReference type="Proteomes" id="UP000830375"/>
    </source>
</evidence>
<gene>
    <name evidence="2" type="ORF">H4Q32_019034</name>
</gene>
<feature type="region of interest" description="Disordered" evidence="1">
    <location>
        <begin position="1"/>
        <end position="71"/>
    </location>
</feature>
<reference evidence="2 3" key="1">
    <citation type="submission" date="2022-01" db="EMBL/GenBank/DDBJ databases">
        <title>A high-quality chromosome-level genome assembly of rohu carp, Labeo rohita.</title>
        <authorList>
            <person name="Arick M.A. II"/>
            <person name="Hsu C.-Y."/>
            <person name="Magbanua Z."/>
            <person name="Pechanova O."/>
            <person name="Grover C."/>
            <person name="Miller E."/>
            <person name="Thrash A."/>
            <person name="Ezzel L."/>
            <person name="Alam S."/>
            <person name="Benzie J."/>
            <person name="Hamilton M."/>
            <person name="Karsi A."/>
            <person name="Lawrence M.L."/>
            <person name="Peterson D.G."/>
        </authorList>
    </citation>
    <scope>NUCLEOTIDE SEQUENCE [LARGE SCALE GENOMIC DNA]</scope>
    <source>
        <strain evidence="3">BAU-BD-2019</strain>
        <tissue evidence="2">Blood</tissue>
    </source>
</reference>
<evidence type="ECO:0000313" key="2">
    <source>
        <dbReference type="EMBL" id="KAI2651033.1"/>
    </source>
</evidence>
<keyword evidence="3" id="KW-1185">Reference proteome</keyword>
<sequence length="317" mass="33599">MLRRPVKPRGLLHHRAVPSSGQSSSLPAHAGPSVSFGAPQEVEMSASASEGESEGEADVSAGLRPSAVAAPSEADAELSAMLLRAAKEIGLEVPKTPPANPSRLDDWFLGRSPMAPPRSPPVPFFPEVHEELVRTWRASYSSRPRPRSSPLATLNGGAARGYVAVPQVERAVALHPCPWGAATWRDRPHFPSRACELSSALTGRAYHAAGQAATALHAMASLQVYQAQALKHVHEGGPDQGDMQDLRAATTDKGDGTFPWPGRPIQRHRRGLCPATLGGPEADEGDKAYPPPLRQCHHVRGASTSACPLPRAPPCCS</sequence>
<feature type="compositionally biased region" description="Basic residues" evidence="1">
    <location>
        <begin position="1"/>
        <end position="16"/>
    </location>
</feature>
<dbReference type="Proteomes" id="UP000830375">
    <property type="component" value="Unassembled WGS sequence"/>
</dbReference>
<dbReference type="EMBL" id="JACTAM010000021">
    <property type="protein sequence ID" value="KAI2651033.1"/>
    <property type="molecule type" value="Genomic_DNA"/>
</dbReference>
<name>A0ABQ8LK52_LABRO</name>
<feature type="compositionally biased region" description="Low complexity" evidence="1">
    <location>
        <begin position="41"/>
        <end position="50"/>
    </location>
</feature>
<accession>A0ABQ8LK52</accession>
<proteinExistence type="predicted"/>
<evidence type="ECO:0000256" key="1">
    <source>
        <dbReference type="SAM" id="MobiDB-lite"/>
    </source>
</evidence>